<dbReference type="EMBL" id="RXOC01000009">
    <property type="protein sequence ID" value="RXF68909.1"/>
    <property type="molecule type" value="Genomic_DNA"/>
</dbReference>
<dbReference type="PANTHER" id="PTHR30294:SF29">
    <property type="entry name" value="MULTIDRUG ABC TRANSPORTER PERMEASE YBHS-RELATED"/>
    <property type="match status" value="1"/>
</dbReference>
<dbReference type="InterPro" id="IPR047817">
    <property type="entry name" value="ABC2_TM_bact-type"/>
</dbReference>
<feature type="transmembrane region" description="Helical" evidence="8">
    <location>
        <begin position="349"/>
        <end position="369"/>
    </location>
</feature>
<keyword evidence="6 8" id="KW-1133">Transmembrane helix</keyword>
<dbReference type="PROSITE" id="PS51012">
    <property type="entry name" value="ABC_TM2"/>
    <property type="match status" value="1"/>
</dbReference>
<dbReference type="Pfam" id="PF12698">
    <property type="entry name" value="ABC2_membrane_3"/>
    <property type="match status" value="1"/>
</dbReference>
<feature type="transmembrane region" description="Helical" evidence="8">
    <location>
        <begin position="291"/>
        <end position="313"/>
    </location>
</feature>
<protein>
    <submittedName>
        <fullName evidence="10">ABC transporter permease</fullName>
    </submittedName>
</protein>
<evidence type="ECO:0000259" key="9">
    <source>
        <dbReference type="PROSITE" id="PS51012"/>
    </source>
</evidence>
<dbReference type="InterPro" id="IPR051449">
    <property type="entry name" value="ABC-2_transporter_component"/>
</dbReference>
<dbReference type="InterPro" id="IPR013525">
    <property type="entry name" value="ABC2_TM"/>
</dbReference>
<feature type="transmembrane region" description="Helical" evidence="8">
    <location>
        <begin position="259"/>
        <end position="284"/>
    </location>
</feature>
<comment type="caution">
    <text evidence="10">The sequence shown here is derived from an EMBL/GenBank/DDBJ whole genome shotgun (WGS) entry which is preliminary data.</text>
</comment>
<evidence type="ECO:0000313" key="10">
    <source>
        <dbReference type="EMBL" id="RXF68909.1"/>
    </source>
</evidence>
<keyword evidence="3" id="KW-0813">Transport</keyword>
<keyword evidence="4" id="KW-1003">Cell membrane</keyword>
<feature type="transmembrane region" description="Helical" evidence="8">
    <location>
        <begin position="231"/>
        <end position="253"/>
    </location>
</feature>
<feature type="transmembrane region" description="Helical" evidence="8">
    <location>
        <begin position="183"/>
        <end position="205"/>
    </location>
</feature>
<keyword evidence="5 8" id="KW-0812">Transmembrane</keyword>
<proteinExistence type="inferred from homology"/>
<feature type="domain" description="ABC transmembrane type-2" evidence="9">
    <location>
        <begin position="141"/>
        <end position="375"/>
    </location>
</feature>
<evidence type="ECO:0000256" key="5">
    <source>
        <dbReference type="ARBA" id="ARBA00022692"/>
    </source>
</evidence>
<comment type="similarity">
    <text evidence="2">Belongs to the ABC-2 integral membrane protein family.</text>
</comment>
<dbReference type="GO" id="GO:0005886">
    <property type="term" value="C:plasma membrane"/>
    <property type="evidence" value="ECO:0007669"/>
    <property type="project" value="UniProtKB-SubCell"/>
</dbReference>
<dbReference type="Gene3D" id="3.40.1710.10">
    <property type="entry name" value="abc type-2 transporter like domain"/>
    <property type="match status" value="1"/>
</dbReference>
<evidence type="ECO:0000313" key="11">
    <source>
        <dbReference type="Proteomes" id="UP000290848"/>
    </source>
</evidence>
<gene>
    <name evidence="10" type="ORF">EKH83_14400</name>
</gene>
<dbReference type="AlphaFoldDB" id="A0A4Q0M7X8"/>
<dbReference type="PANTHER" id="PTHR30294">
    <property type="entry name" value="MEMBRANE COMPONENT OF ABC TRANSPORTER YHHJ-RELATED"/>
    <property type="match status" value="1"/>
</dbReference>
<evidence type="ECO:0000256" key="8">
    <source>
        <dbReference type="SAM" id="Phobius"/>
    </source>
</evidence>
<evidence type="ECO:0000256" key="6">
    <source>
        <dbReference type="ARBA" id="ARBA00022989"/>
    </source>
</evidence>
<evidence type="ECO:0000256" key="4">
    <source>
        <dbReference type="ARBA" id="ARBA00022475"/>
    </source>
</evidence>
<sequence>MKQSSDSIFSSQFFSFVRKEFYHVMRDKKTLLILFGMPVMQILIFGFALTNEVKNSRIVVVDYARDLASQQITARIEASQYFDIEKTILDQKQIESAFKNGKIKLALIFPEKFNDELLHQNKAQIRVVADASDPNIANTLTNYVTLIVQDYQNELNKNISLPYRIDTEVRMLYNPQLKGAHSFVPGVMALVLMLVCVMMTAISIVREKETGTMEILLVSPFKPFLVILSKAVPYLILSLINVVSILLLSVFALDLPVNGSVLLLFTESTLFIITCLSLGIFISIKSATQQAAMTISLMGMMLPTIMFSGFMFPVENMPVPLQVISNIVPAKWFYIIAKSIMIKGLGITALWKETLILAGMTVFLLIISLKSFKIRLS</sequence>
<evidence type="ECO:0000256" key="3">
    <source>
        <dbReference type="ARBA" id="ARBA00022448"/>
    </source>
</evidence>
<reference evidence="10 11" key="1">
    <citation type="submission" date="2018-12" db="EMBL/GenBank/DDBJ databases">
        <title>The Draft Genome Sequence of the Soil Bacterium Pedobacter tournemirensis R1.</title>
        <authorList>
            <person name="He J."/>
        </authorList>
    </citation>
    <scope>NUCLEOTIDE SEQUENCE [LARGE SCALE GENOMIC DNA]</scope>
    <source>
        <strain evidence="10 11">R1</strain>
    </source>
</reference>
<evidence type="ECO:0000256" key="1">
    <source>
        <dbReference type="ARBA" id="ARBA00004651"/>
    </source>
</evidence>
<feature type="transmembrane region" description="Helical" evidence="8">
    <location>
        <begin position="31"/>
        <end position="49"/>
    </location>
</feature>
<keyword evidence="7 8" id="KW-0472">Membrane</keyword>
<comment type="subcellular location">
    <subcellularLocation>
        <location evidence="1">Cell membrane</location>
        <topology evidence="1">Multi-pass membrane protein</topology>
    </subcellularLocation>
</comment>
<dbReference type="GO" id="GO:0140359">
    <property type="term" value="F:ABC-type transporter activity"/>
    <property type="evidence" value="ECO:0007669"/>
    <property type="project" value="InterPro"/>
</dbReference>
<name>A0A4Q0M7X8_9SPHI</name>
<dbReference type="RefSeq" id="WP_128770151.1">
    <property type="nucleotide sequence ID" value="NZ_RXOC01000009.1"/>
</dbReference>
<organism evidence="10 11">
    <name type="scientific">Arcticibacter tournemirensis</name>
    <dbReference type="NCBI Taxonomy" id="699437"/>
    <lineage>
        <taxon>Bacteria</taxon>
        <taxon>Pseudomonadati</taxon>
        <taxon>Bacteroidota</taxon>
        <taxon>Sphingobacteriia</taxon>
        <taxon>Sphingobacteriales</taxon>
        <taxon>Sphingobacteriaceae</taxon>
        <taxon>Arcticibacter</taxon>
    </lineage>
</organism>
<evidence type="ECO:0000256" key="2">
    <source>
        <dbReference type="ARBA" id="ARBA00007783"/>
    </source>
</evidence>
<evidence type="ECO:0000256" key="7">
    <source>
        <dbReference type="ARBA" id="ARBA00023136"/>
    </source>
</evidence>
<accession>A0A4Q0M7X8</accession>
<dbReference type="Proteomes" id="UP000290848">
    <property type="component" value="Unassembled WGS sequence"/>
</dbReference>